<gene>
    <name evidence="4" type="ORF">POL25_30315</name>
</gene>
<protein>
    <submittedName>
        <fullName evidence="4">IgGFc-binding protein</fullName>
    </submittedName>
</protein>
<dbReference type="InterPro" id="IPR035234">
    <property type="entry name" value="IgGFc-bd_N"/>
</dbReference>
<evidence type="ECO:0000259" key="3">
    <source>
        <dbReference type="Pfam" id="PF17517"/>
    </source>
</evidence>
<accession>A0ABT5E5V8</accession>
<sequence length="653" mass="67581">MASLRPFVTRASLVLSALSTACGDNSGVATESSSASTTLTTPTSVTDGPTTDVGTASITTGTGTDTLGGTDSVSATESPTTTGTTSTSTTDATTGPVVTTGTETDVTTIDPSRGTTEDTDGTCIKCTADLHGIETCNGQPIATCEGTDGCDAELVACINACQAAENSKQSVGCEYYATFMQHHDGPQSRCFAAFVANTWNTPAKLAVTRQGQTLDIAKFARIPSGMGPGLTYGPYDADAGLAPGEVAILFLAGPKGAPMQGSAPCPVDSAVPQGAAVAGTGLGDSFRISADVPVVAYQINPYGGGSAAVTGASLLLPTSAWDTNYIVINSLQASVGQPSANIVAHSDGTKVTIEPVVALAGGGGIPGGPPGVPLEFTLNAGQHAQLTQGAELTGSVIQSDKPIGLMGGHTGMQAPVGTPYSDHAEQMIPPIRALGSEYVGVMHRPRVNEPAMWRVVGAVDGTELTWSGDVGGPTNLARGQKVEFVTATPFVVESQDDEHPFFLFTYMSGSGWQPNLSGHGDSDYVISVPVDQYLPRYVFFTDPTYPETNLVLVRKKTEADVFEDVTLDCSGVVGGWQPVGDYEWTRVDLSTGDFQPVAGCSTGRHEITSDGRFGMWIWGWGSPKTTVFTQNVSYGYPAGMNVQLINDVIIIPQ</sequence>
<feature type="signal peptide" evidence="2">
    <location>
        <begin position="1"/>
        <end position="21"/>
    </location>
</feature>
<evidence type="ECO:0000313" key="5">
    <source>
        <dbReference type="Proteomes" id="UP001221686"/>
    </source>
</evidence>
<dbReference type="RefSeq" id="WP_272089742.1">
    <property type="nucleotide sequence ID" value="NZ_JAQNDL010000003.1"/>
</dbReference>
<organism evidence="4 5">
    <name type="scientific">Nannocystis bainbridge</name>
    <dbReference type="NCBI Taxonomy" id="2995303"/>
    <lineage>
        <taxon>Bacteria</taxon>
        <taxon>Pseudomonadati</taxon>
        <taxon>Myxococcota</taxon>
        <taxon>Polyangia</taxon>
        <taxon>Nannocystales</taxon>
        <taxon>Nannocystaceae</taxon>
        <taxon>Nannocystis</taxon>
    </lineage>
</organism>
<comment type="caution">
    <text evidence="4">The sequence shown here is derived from an EMBL/GenBank/DDBJ whole genome shotgun (WGS) entry which is preliminary data.</text>
</comment>
<feature type="chain" id="PRO_5046547780" evidence="2">
    <location>
        <begin position="22"/>
        <end position="653"/>
    </location>
</feature>
<dbReference type="PANTHER" id="PTHR46534">
    <property type="entry name" value="IGGFC_BINDING DOMAIN-CONTAINING PROTEIN"/>
    <property type="match status" value="1"/>
</dbReference>
<evidence type="ECO:0000256" key="2">
    <source>
        <dbReference type="SAM" id="SignalP"/>
    </source>
</evidence>
<evidence type="ECO:0000313" key="4">
    <source>
        <dbReference type="EMBL" id="MDC0721240.1"/>
    </source>
</evidence>
<evidence type="ECO:0000256" key="1">
    <source>
        <dbReference type="SAM" id="MobiDB-lite"/>
    </source>
</evidence>
<proteinExistence type="predicted"/>
<feature type="domain" description="IgGFc-binding protein N-terminal" evidence="3">
    <location>
        <begin position="312"/>
        <end position="619"/>
    </location>
</feature>
<keyword evidence="5" id="KW-1185">Reference proteome</keyword>
<dbReference type="EMBL" id="JAQNDL010000003">
    <property type="protein sequence ID" value="MDC0721240.1"/>
    <property type="molecule type" value="Genomic_DNA"/>
</dbReference>
<keyword evidence="2" id="KW-0732">Signal</keyword>
<feature type="compositionally biased region" description="Low complexity" evidence="1">
    <location>
        <begin position="26"/>
        <end position="103"/>
    </location>
</feature>
<dbReference type="PANTHER" id="PTHR46534:SF1">
    <property type="entry name" value="IGGFC-BINDING PROTEIN N-TERMINAL DOMAIN-CONTAINING PROTEIN"/>
    <property type="match status" value="1"/>
</dbReference>
<dbReference type="Pfam" id="PF17517">
    <property type="entry name" value="IgGFc_binding"/>
    <property type="match status" value="1"/>
</dbReference>
<reference evidence="4 5" key="1">
    <citation type="submission" date="2022-11" db="EMBL/GenBank/DDBJ databases">
        <title>Minimal conservation of predation-associated metabolite biosynthetic gene clusters underscores biosynthetic potential of Myxococcota including descriptions for ten novel species: Archangium lansinium sp. nov., Myxococcus landrumus sp. nov., Nannocystis bai.</title>
        <authorList>
            <person name="Ahearne A."/>
            <person name="Stevens C."/>
            <person name="Dowd S."/>
        </authorList>
    </citation>
    <scope>NUCLEOTIDE SEQUENCE [LARGE SCALE GENOMIC DNA]</scope>
    <source>
        <strain evidence="4 5">BB15-2</strain>
    </source>
</reference>
<dbReference type="Proteomes" id="UP001221686">
    <property type="component" value="Unassembled WGS sequence"/>
</dbReference>
<name>A0ABT5E5V8_9BACT</name>
<dbReference type="PROSITE" id="PS51257">
    <property type="entry name" value="PROKAR_LIPOPROTEIN"/>
    <property type="match status" value="1"/>
</dbReference>
<feature type="region of interest" description="Disordered" evidence="1">
    <location>
        <begin position="23"/>
        <end position="103"/>
    </location>
</feature>